<keyword evidence="3" id="KW-1185">Reference proteome</keyword>
<dbReference type="InterPro" id="IPR000792">
    <property type="entry name" value="Tscrpt_reg_LuxR_C"/>
</dbReference>
<dbReference type="InterPro" id="IPR027417">
    <property type="entry name" value="P-loop_NTPase"/>
</dbReference>
<dbReference type="Gene3D" id="1.10.10.10">
    <property type="entry name" value="Winged helix-like DNA-binding domain superfamily/Winged helix DNA-binding domain"/>
    <property type="match status" value="1"/>
</dbReference>
<feature type="domain" description="HTH luxR-type" evidence="1">
    <location>
        <begin position="806"/>
        <end position="871"/>
    </location>
</feature>
<dbReference type="SMART" id="SM00421">
    <property type="entry name" value="HTH_LUXR"/>
    <property type="match status" value="1"/>
</dbReference>
<comment type="caution">
    <text evidence="2">The sequence shown here is derived from an EMBL/GenBank/DDBJ whole genome shotgun (WGS) entry which is preliminary data.</text>
</comment>
<evidence type="ECO:0000313" key="2">
    <source>
        <dbReference type="EMBL" id="MBA8924491.1"/>
    </source>
</evidence>
<dbReference type="PROSITE" id="PS50043">
    <property type="entry name" value="HTH_LUXR_2"/>
    <property type="match status" value="1"/>
</dbReference>
<dbReference type="EMBL" id="JACJID010000001">
    <property type="protein sequence ID" value="MBA8924491.1"/>
    <property type="molecule type" value="Genomic_DNA"/>
</dbReference>
<dbReference type="Proteomes" id="UP000517916">
    <property type="component" value="Unassembled WGS sequence"/>
</dbReference>
<dbReference type="GO" id="GO:0003677">
    <property type="term" value="F:DNA binding"/>
    <property type="evidence" value="ECO:0007669"/>
    <property type="project" value="UniProtKB-KW"/>
</dbReference>
<dbReference type="InterPro" id="IPR036388">
    <property type="entry name" value="WH-like_DNA-bd_sf"/>
</dbReference>
<gene>
    <name evidence="2" type="ORF">BC739_001688</name>
</gene>
<keyword evidence="2" id="KW-0238">DNA-binding</keyword>
<sequence length="877" mass="93336">MSLLPASGAPGRLVLVRGAESIGKTALLHAAAARWRAGGAVLLEVEAGGEYGLDGLLRAVRARFEDLAEPGLVDTVSAIARISAEGRDLYARLRQPLLALFARIAARRPGVLLLDRAADVADPTLVLEAARRGGFLAVATCGDEPEPPSGVLGLVDSADEVITLGPMAPDTVQRLVSRATGRPLDGALMPALSTALGPLAGNPGTVLGTVEDLLGRGRIAQVANHLCLADPQEPIALAREHVLVRRARLAGHAARRLLHVVVALGQVRLRELADLAPVAGTSAEELGAAVDLLVEQGLLLVDAVGHVELVCPALRQALTEELGAGPISAVHADLVLLRDTERTRALRPESLAEHLVHAGDRLDSPVERIEWLIDLARSVAADSPGQAAQWCEAALDHLPTDHARWSGLVVQLLDNAVRAARYDVLARALDRHCPTAAGHPHLRQDLAVAAVLAAVHTGRPPGAAVRAAFEGGTEQENFALAFCDWWFGAREELGAAPASGQSCVAASLPTAAQLELVHLALTGRYADCAARMSRAQQSEVDRLLRAGRLGDLATVFTIALGPRYRLPVSGVLARYRRVLRCYNSGRWSRALSAARELALSQGPPTLVNRRAWLLAAEICSARGDQRQALDWLALTPLDGSTAALRSWVDSGVATRAGDLGLALGTAVDGYRAALAAGVRSDLDALLGRAIGLAVRVDRGEFARELLAEVVRLHQDRELDNGDEVLFLAHAVVDGTMLCARAAASLSRQRGRLPDLARACLVAGRLAEDPTPWLREAYEIAKRLGSSCLRGRVTAVMRARGVTVPRARSPRALFSPTELRIIELIREGWTNHQIAGSIQVAKKTVESYVTKMLARNGFRSRVELVTASLDGRIPVPRR</sequence>
<name>A0ABR6BC85_9PSEU</name>
<dbReference type="SUPFAM" id="SSF46894">
    <property type="entry name" value="C-terminal effector domain of the bipartite response regulators"/>
    <property type="match status" value="1"/>
</dbReference>
<organism evidence="2 3">
    <name type="scientific">Kutzneria viridogrisea</name>
    <dbReference type="NCBI Taxonomy" id="47990"/>
    <lineage>
        <taxon>Bacteria</taxon>
        <taxon>Bacillati</taxon>
        <taxon>Actinomycetota</taxon>
        <taxon>Actinomycetes</taxon>
        <taxon>Pseudonocardiales</taxon>
        <taxon>Pseudonocardiaceae</taxon>
        <taxon>Kutzneria</taxon>
    </lineage>
</organism>
<dbReference type="InterPro" id="IPR016032">
    <property type="entry name" value="Sig_transdc_resp-reg_C-effctor"/>
</dbReference>
<evidence type="ECO:0000313" key="3">
    <source>
        <dbReference type="Proteomes" id="UP000517916"/>
    </source>
</evidence>
<protein>
    <submittedName>
        <fullName evidence="2">DNA-binding CsgD family transcriptional regulator</fullName>
    </submittedName>
</protein>
<reference evidence="2 3" key="1">
    <citation type="submission" date="2020-08" db="EMBL/GenBank/DDBJ databases">
        <title>Genomic Encyclopedia of Archaeal and Bacterial Type Strains, Phase II (KMG-II): from individual species to whole genera.</title>
        <authorList>
            <person name="Goeker M."/>
        </authorList>
    </citation>
    <scope>NUCLEOTIDE SEQUENCE [LARGE SCALE GENOMIC DNA]</scope>
    <source>
        <strain evidence="2 3">DSM 43850</strain>
    </source>
</reference>
<dbReference type="Pfam" id="PF00196">
    <property type="entry name" value="GerE"/>
    <property type="match status" value="1"/>
</dbReference>
<proteinExistence type="predicted"/>
<dbReference type="CDD" id="cd06170">
    <property type="entry name" value="LuxR_C_like"/>
    <property type="match status" value="1"/>
</dbReference>
<accession>A0ABR6BC85</accession>
<dbReference type="SUPFAM" id="SSF52540">
    <property type="entry name" value="P-loop containing nucleoside triphosphate hydrolases"/>
    <property type="match status" value="1"/>
</dbReference>
<evidence type="ECO:0000259" key="1">
    <source>
        <dbReference type="PROSITE" id="PS50043"/>
    </source>
</evidence>